<protein>
    <submittedName>
        <fullName evidence="2">Uncharacterized protein</fullName>
    </submittedName>
</protein>
<evidence type="ECO:0000313" key="3">
    <source>
        <dbReference type="Proteomes" id="UP001417504"/>
    </source>
</evidence>
<feature type="region of interest" description="Disordered" evidence="1">
    <location>
        <begin position="113"/>
        <end position="215"/>
    </location>
</feature>
<feature type="compositionally biased region" description="Polar residues" evidence="1">
    <location>
        <begin position="146"/>
        <end position="155"/>
    </location>
</feature>
<organism evidence="2 3">
    <name type="scientific">Stephania japonica</name>
    <dbReference type="NCBI Taxonomy" id="461633"/>
    <lineage>
        <taxon>Eukaryota</taxon>
        <taxon>Viridiplantae</taxon>
        <taxon>Streptophyta</taxon>
        <taxon>Embryophyta</taxon>
        <taxon>Tracheophyta</taxon>
        <taxon>Spermatophyta</taxon>
        <taxon>Magnoliopsida</taxon>
        <taxon>Ranunculales</taxon>
        <taxon>Menispermaceae</taxon>
        <taxon>Menispermoideae</taxon>
        <taxon>Cissampelideae</taxon>
        <taxon>Stephania</taxon>
    </lineage>
</organism>
<keyword evidence="3" id="KW-1185">Reference proteome</keyword>
<comment type="caution">
    <text evidence="2">The sequence shown here is derived from an EMBL/GenBank/DDBJ whole genome shotgun (WGS) entry which is preliminary data.</text>
</comment>
<name>A0AAP0J9Z6_9MAGN</name>
<dbReference type="AlphaFoldDB" id="A0AAP0J9Z6"/>
<reference evidence="2 3" key="1">
    <citation type="submission" date="2024-01" db="EMBL/GenBank/DDBJ databases">
        <title>Genome assemblies of Stephania.</title>
        <authorList>
            <person name="Yang L."/>
        </authorList>
    </citation>
    <scope>NUCLEOTIDE SEQUENCE [LARGE SCALE GENOMIC DNA]</scope>
    <source>
        <strain evidence="2">QJT</strain>
        <tissue evidence="2">Leaf</tissue>
    </source>
</reference>
<sequence>MSRGVVLEATIASENTGIHYQNSSVDAGLSHVGAVFRLPRLELGSWRLKSPSLTSGCSCGGRGDAEVWARDAPKARQRWTRAVALIEQRAVDDGGHGRVDMESEIWLRRLNRRPGRAPLGGPPPSQSRPRREGEEGWFSPPLRSHSFLQGGQRSSDPLAAAGGPLRCDEATEGGGGQGRGGEHKLPSTTAKGGRRAPLYQVDWSTIDPGPVTRVN</sequence>
<dbReference type="Proteomes" id="UP001417504">
    <property type="component" value="Unassembled WGS sequence"/>
</dbReference>
<dbReference type="EMBL" id="JBBNAE010000004">
    <property type="protein sequence ID" value="KAK9129315.1"/>
    <property type="molecule type" value="Genomic_DNA"/>
</dbReference>
<accession>A0AAP0J9Z6</accession>
<evidence type="ECO:0000256" key="1">
    <source>
        <dbReference type="SAM" id="MobiDB-lite"/>
    </source>
</evidence>
<evidence type="ECO:0000313" key="2">
    <source>
        <dbReference type="EMBL" id="KAK9129315.1"/>
    </source>
</evidence>
<gene>
    <name evidence="2" type="ORF">Sjap_009802</name>
</gene>
<proteinExistence type="predicted"/>